<feature type="binding site" evidence="10">
    <location>
        <position position="13"/>
    </location>
    <ligand>
        <name>ATP</name>
        <dbReference type="ChEBI" id="CHEBI:30616"/>
    </ligand>
</feature>
<evidence type="ECO:0000256" key="4">
    <source>
        <dbReference type="ARBA" id="ARBA00022741"/>
    </source>
</evidence>
<evidence type="ECO:0000256" key="3">
    <source>
        <dbReference type="ARBA" id="ARBA00022679"/>
    </source>
</evidence>
<evidence type="ECO:0000313" key="14">
    <source>
        <dbReference type="EMBL" id="QIS09224.1"/>
    </source>
</evidence>
<dbReference type="GO" id="GO:0005829">
    <property type="term" value="C:cytosol"/>
    <property type="evidence" value="ECO:0007669"/>
    <property type="project" value="TreeGrafter"/>
</dbReference>
<dbReference type="EMBL" id="CP046172">
    <property type="protein sequence ID" value="QIS09224.1"/>
    <property type="molecule type" value="Genomic_DNA"/>
</dbReference>
<dbReference type="PROSITE" id="PS00445">
    <property type="entry name" value="FGGY_KINASES_2"/>
    <property type="match status" value="1"/>
</dbReference>
<evidence type="ECO:0000256" key="1">
    <source>
        <dbReference type="ARBA" id="ARBA00005190"/>
    </source>
</evidence>
<feature type="binding site" evidence="10">
    <location>
        <position position="82"/>
    </location>
    <ligand>
        <name>glycerol</name>
        <dbReference type="ChEBI" id="CHEBI:17754"/>
    </ligand>
</feature>
<feature type="binding site" evidence="10">
    <location>
        <position position="82"/>
    </location>
    <ligand>
        <name>sn-glycerol 3-phosphate</name>
        <dbReference type="ChEBI" id="CHEBI:57597"/>
    </ligand>
</feature>
<dbReference type="Pfam" id="PF00370">
    <property type="entry name" value="FGGY_N"/>
    <property type="match status" value="1"/>
</dbReference>
<comment type="pathway">
    <text evidence="1 10">Polyol metabolism; glycerol degradation via glycerol kinase pathway; sn-glycerol 3-phosphate from glycerol: step 1/1.</text>
</comment>
<sequence length="499" mass="54671">MRRYVAAIDQGTTSSRCIVFDRRGHVVGVAQREHEQIFPRPGWVEHDPESIWRNTESVLGEVLERAGVRADEIAAVGVTNQRETTVVWDRKSGKPIHNAIVWQDTRTDRLAIELGGEYGPNRYQERTGLPLSTYFAGPKLRWILDHVDGAKERAEAGELCFGTMDSWVLWNLTGQHITDVTNASRTMLMNLRTLQWDSELCAEFGVPSSILPQIRSSSEVYAEINSGPLAGIPVAGILGDQQAATFGQACLTPGEAKNTYGTGNFMLLNTGTTPVPSNHGLLTTVCYRLGQEPAVYALEGSIAVTGSLVQWFRDNLGIIGSADEIEPLASSVADNGGAYIVPAFSGLFAPRWRPDARGVIAGLTRFVNKAHLARAVLESTAFQTREVVDAMRADAESQHLGLELTTLKVDGGMVGNELLMQFQSDILDVPVVRPVVNETTALGAAYAAGLAVGYWSGTDDIRANWTADKTWEPTMSEADRYNYLVAWNKAVERTYNWVD</sequence>
<dbReference type="InterPro" id="IPR005999">
    <property type="entry name" value="Glycerol_kin"/>
</dbReference>
<dbReference type="Gene3D" id="3.30.420.40">
    <property type="match status" value="2"/>
</dbReference>
<comment type="function">
    <text evidence="9 10">Key enzyme in the regulation of glycerol uptake and metabolism. Catalyzes the phosphorylation of glycerol to yield sn-glycerol 3-phosphate.</text>
</comment>
<feature type="binding site" evidence="10">
    <location>
        <position position="12"/>
    </location>
    <ligand>
        <name>ADP</name>
        <dbReference type="ChEBI" id="CHEBI:456216"/>
    </ligand>
</feature>
<dbReference type="SUPFAM" id="SSF53067">
    <property type="entry name" value="Actin-like ATPase domain"/>
    <property type="match status" value="2"/>
</dbReference>
<dbReference type="EC" id="2.7.1.30" evidence="10"/>
<feature type="binding site" evidence="10">
    <location>
        <position position="12"/>
    </location>
    <ligand>
        <name>sn-glycerol 3-phosphate</name>
        <dbReference type="ChEBI" id="CHEBI:57597"/>
    </ligand>
</feature>
<dbReference type="InterPro" id="IPR018485">
    <property type="entry name" value="FGGY_C"/>
</dbReference>
<dbReference type="GO" id="GO:0005524">
    <property type="term" value="F:ATP binding"/>
    <property type="evidence" value="ECO:0007669"/>
    <property type="project" value="UniProtKB-UniRule"/>
</dbReference>
<dbReference type="FunFam" id="3.30.420.40:FF:000008">
    <property type="entry name" value="Glycerol kinase"/>
    <property type="match status" value="1"/>
</dbReference>
<dbReference type="HAMAP" id="MF_00186">
    <property type="entry name" value="Glycerol_kin"/>
    <property type="match status" value="1"/>
</dbReference>
<dbReference type="GO" id="GO:0019563">
    <property type="term" value="P:glycerol catabolic process"/>
    <property type="evidence" value="ECO:0007669"/>
    <property type="project" value="UniProtKB-UniRule"/>
</dbReference>
<comment type="catalytic activity">
    <reaction evidence="8 10">
        <text>glycerol + ATP = sn-glycerol 3-phosphate + ADP + H(+)</text>
        <dbReference type="Rhea" id="RHEA:21644"/>
        <dbReference type="ChEBI" id="CHEBI:15378"/>
        <dbReference type="ChEBI" id="CHEBI:17754"/>
        <dbReference type="ChEBI" id="CHEBI:30616"/>
        <dbReference type="ChEBI" id="CHEBI:57597"/>
        <dbReference type="ChEBI" id="CHEBI:456216"/>
        <dbReference type="EC" id="2.7.1.30"/>
    </reaction>
</comment>
<evidence type="ECO:0000256" key="10">
    <source>
        <dbReference type="HAMAP-Rule" id="MF_00186"/>
    </source>
</evidence>
<feature type="binding site" evidence="10">
    <location>
        <position position="134"/>
    </location>
    <ligand>
        <name>glycerol</name>
        <dbReference type="ChEBI" id="CHEBI:17754"/>
    </ligand>
</feature>
<comment type="activity regulation">
    <text evidence="10">Inhibited by fructose 1,6-bisphosphate (FBP).</text>
</comment>
<feature type="binding site" evidence="10">
    <location>
        <position position="306"/>
    </location>
    <ligand>
        <name>ADP</name>
        <dbReference type="ChEBI" id="CHEBI:456216"/>
    </ligand>
</feature>
<feature type="binding site" evidence="10">
    <location>
        <position position="240"/>
    </location>
    <ligand>
        <name>sn-glycerol 3-phosphate</name>
        <dbReference type="ChEBI" id="CHEBI:57597"/>
    </ligand>
</feature>
<gene>
    <name evidence="10 14" type="primary">glpK</name>
    <name evidence="14" type="ORF">F5544_06565</name>
</gene>
<feature type="binding site" evidence="10">
    <location>
        <position position="134"/>
    </location>
    <ligand>
        <name>sn-glycerol 3-phosphate</name>
        <dbReference type="ChEBI" id="CHEBI:57597"/>
    </ligand>
</feature>
<keyword evidence="4 10" id="KW-0547">Nucleotide-binding</keyword>
<evidence type="ECO:0000256" key="9">
    <source>
        <dbReference type="ARBA" id="ARBA00054633"/>
    </source>
</evidence>
<keyword evidence="5 10" id="KW-0418">Kinase</keyword>
<dbReference type="UniPathway" id="UPA00618">
    <property type="reaction ID" value="UER00672"/>
</dbReference>
<dbReference type="FunFam" id="3.30.420.40:FF:000007">
    <property type="entry name" value="Glycerol kinase"/>
    <property type="match status" value="1"/>
</dbReference>
<evidence type="ECO:0000259" key="13">
    <source>
        <dbReference type="Pfam" id="PF02782"/>
    </source>
</evidence>
<keyword evidence="15" id="KW-1185">Reference proteome</keyword>
<name>A0A6G9Y7V3_9NOCA</name>
<protein>
    <recommendedName>
        <fullName evidence="10">Glycerol kinase</fullName>
        <ecNumber evidence="10">2.7.1.30</ecNumber>
    </recommendedName>
    <alternativeName>
        <fullName evidence="10">ATP:glycerol 3-phosphotransferase</fullName>
    </alternativeName>
    <alternativeName>
        <fullName evidence="10">Glycerokinase</fullName>
        <shortName evidence="10">GK</shortName>
    </alternativeName>
</protein>
<dbReference type="AlphaFoldDB" id="A0A6G9Y7V3"/>
<evidence type="ECO:0000256" key="7">
    <source>
        <dbReference type="ARBA" id="ARBA00022840"/>
    </source>
</evidence>
<keyword evidence="3 10" id="KW-0808">Transferase</keyword>
<dbReference type="NCBIfam" id="NF000756">
    <property type="entry name" value="PRK00047.1"/>
    <property type="match status" value="1"/>
</dbReference>
<dbReference type="InterPro" id="IPR000577">
    <property type="entry name" value="Carb_kinase_FGGY"/>
</dbReference>
<dbReference type="CDD" id="cd07769">
    <property type="entry name" value="ASKHA_NBD_FGGY_GK"/>
    <property type="match status" value="1"/>
</dbReference>
<feature type="binding site" evidence="10">
    <location>
        <position position="241"/>
    </location>
    <ligand>
        <name>glycerol</name>
        <dbReference type="ChEBI" id="CHEBI:17754"/>
    </ligand>
</feature>
<comment type="similarity">
    <text evidence="2 10 11">Belongs to the FGGY kinase family.</text>
</comment>
<feature type="binding site" evidence="10">
    <location>
        <position position="83"/>
    </location>
    <ligand>
        <name>sn-glycerol 3-phosphate</name>
        <dbReference type="ChEBI" id="CHEBI:57597"/>
    </ligand>
</feature>
<feature type="binding site" evidence="10">
    <location>
        <position position="416"/>
    </location>
    <ligand>
        <name>ADP</name>
        <dbReference type="ChEBI" id="CHEBI:456216"/>
    </ligand>
</feature>
<organism evidence="14 15">
    <name type="scientific">Nocardia arthritidis</name>
    <dbReference type="NCBI Taxonomy" id="228602"/>
    <lineage>
        <taxon>Bacteria</taxon>
        <taxon>Bacillati</taxon>
        <taxon>Actinomycetota</taxon>
        <taxon>Actinomycetes</taxon>
        <taxon>Mycobacteriales</taxon>
        <taxon>Nocardiaceae</taxon>
        <taxon>Nocardia</taxon>
    </lineage>
</organism>
<feature type="domain" description="Carbohydrate kinase FGGY N-terminal" evidence="12">
    <location>
        <begin position="4"/>
        <end position="247"/>
    </location>
</feature>
<dbReference type="GO" id="GO:0004370">
    <property type="term" value="F:glycerol kinase activity"/>
    <property type="evidence" value="ECO:0007669"/>
    <property type="project" value="UniProtKB-UniRule"/>
</dbReference>
<feature type="binding site" evidence="10">
    <location>
        <position position="412"/>
    </location>
    <ligand>
        <name>ATP</name>
        <dbReference type="ChEBI" id="CHEBI:30616"/>
    </ligand>
</feature>
<evidence type="ECO:0000259" key="12">
    <source>
        <dbReference type="Pfam" id="PF00370"/>
    </source>
</evidence>
<feature type="binding site" evidence="10">
    <location>
        <position position="310"/>
    </location>
    <ligand>
        <name>ATP</name>
        <dbReference type="ChEBI" id="CHEBI:30616"/>
    </ligand>
</feature>
<dbReference type="InterPro" id="IPR018484">
    <property type="entry name" value="FGGY_N"/>
</dbReference>
<dbReference type="RefSeq" id="WP_167472360.1">
    <property type="nucleotide sequence ID" value="NZ_CP046172.1"/>
</dbReference>
<keyword evidence="7 10" id="KW-0067">ATP-binding</keyword>
<accession>A0A6G9Y7V3</accession>
<dbReference type="KEGG" id="nah:F5544_06565"/>
<proteinExistence type="inferred from homology"/>
<feature type="binding site" evidence="10">
    <location>
        <position position="83"/>
    </location>
    <ligand>
        <name>glycerol</name>
        <dbReference type="ChEBI" id="CHEBI:17754"/>
    </ligand>
</feature>
<evidence type="ECO:0000256" key="8">
    <source>
        <dbReference type="ARBA" id="ARBA00052101"/>
    </source>
</evidence>
<dbReference type="GO" id="GO:0006072">
    <property type="term" value="P:glycerol-3-phosphate metabolic process"/>
    <property type="evidence" value="ECO:0007669"/>
    <property type="project" value="InterPro"/>
</dbReference>
<feature type="binding site" evidence="10">
    <location>
        <position position="240"/>
    </location>
    <ligand>
        <name>glycerol</name>
        <dbReference type="ChEBI" id="CHEBI:17754"/>
    </ligand>
</feature>
<feature type="binding site" evidence="10">
    <location>
        <position position="306"/>
    </location>
    <ligand>
        <name>ATP</name>
        <dbReference type="ChEBI" id="CHEBI:30616"/>
    </ligand>
</feature>
<evidence type="ECO:0000256" key="5">
    <source>
        <dbReference type="ARBA" id="ARBA00022777"/>
    </source>
</evidence>
<reference evidence="14 15" key="1">
    <citation type="journal article" date="2019" name="ACS Chem. Biol.">
        <title>Identification and Mobilization of a Cryptic Antibiotic Biosynthesis Gene Locus from a Human-Pathogenic Nocardia Isolate.</title>
        <authorList>
            <person name="Herisse M."/>
            <person name="Ishida K."/>
            <person name="Porter J.L."/>
            <person name="Howden B."/>
            <person name="Hertweck C."/>
            <person name="Stinear T.P."/>
            <person name="Pidot S.J."/>
        </authorList>
    </citation>
    <scope>NUCLEOTIDE SEQUENCE [LARGE SCALE GENOMIC DNA]</scope>
    <source>
        <strain evidence="14 15">AUSMDU00012717</strain>
    </source>
</reference>
<feature type="binding site" evidence="10">
    <location>
        <position position="14"/>
    </location>
    <ligand>
        <name>ATP</name>
        <dbReference type="ChEBI" id="CHEBI:30616"/>
    </ligand>
</feature>
<feature type="domain" description="Carbohydrate kinase FGGY C-terminal" evidence="13">
    <location>
        <begin position="257"/>
        <end position="451"/>
    </location>
</feature>
<feature type="binding site" evidence="10">
    <location>
        <position position="12"/>
    </location>
    <ligand>
        <name>ATP</name>
        <dbReference type="ChEBI" id="CHEBI:30616"/>
    </ligand>
</feature>
<keyword evidence="6 10" id="KW-0319">Glycerol metabolism</keyword>
<dbReference type="Proteomes" id="UP000503540">
    <property type="component" value="Chromosome"/>
</dbReference>
<evidence type="ECO:0000313" key="15">
    <source>
        <dbReference type="Proteomes" id="UP000503540"/>
    </source>
</evidence>
<dbReference type="PIRSF" id="PIRSF000538">
    <property type="entry name" value="GlpK"/>
    <property type="match status" value="1"/>
</dbReference>
<feature type="binding site" evidence="10">
    <location>
        <position position="412"/>
    </location>
    <ligand>
        <name>ADP</name>
        <dbReference type="ChEBI" id="CHEBI:456216"/>
    </ligand>
</feature>
<feature type="binding site" evidence="10">
    <location>
        <position position="262"/>
    </location>
    <ligand>
        <name>ADP</name>
        <dbReference type="ChEBI" id="CHEBI:456216"/>
    </ligand>
</feature>
<dbReference type="NCBIfam" id="TIGR01311">
    <property type="entry name" value="glycerol_kin"/>
    <property type="match status" value="1"/>
</dbReference>
<dbReference type="InterPro" id="IPR018483">
    <property type="entry name" value="Carb_kinase_FGGY_CS"/>
</dbReference>
<dbReference type="PANTHER" id="PTHR10196">
    <property type="entry name" value="SUGAR KINASE"/>
    <property type="match status" value="1"/>
</dbReference>
<dbReference type="Pfam" id="PF02782">
    <property type="entry name" value="FGGY_C"/>
    <property type="match status" value="1"/>
</dbReference>
<feature type="binding site" evidence="10">
    <location>
        <position position="16"/>
    </location>
    <ligand>
        <name>ADP</name>
        <dbReference type="ChEBI" id="CHEBI:456216"/>
    </ligand>
</feature>
<evidence type="ECO:0000256" key="11">
    <source>
        <dbReference type="RuleBase" id="RU003733"/>
    </source>
</evidence>
<evidence type="ECO:0000256" key="2">
    <source>
        <dbReference type="ARBA" id="ARBA00009156"/>
    </source>
</evidence>
<dbReference type="InterPro" id="IPR043129">
    <property type="entry name" value="ATPase_NBD"/>
</dbReference>
<feature type="binding site" evidence="10">
    <location>
        <position position="262"/>
    </location>
    <ligand>
        <name>ATP</name>
        <dbReference type="ChEBI" id="CHEBI:30616"/>
    </ligand>
</feature>
<dbReference type="PANTHER" id="PTHR10196:SF69">
    <property type="entry name" value="GLYCEROL KINASE"/>
    <property type="match status" value="1"/>
</dbReference>
<evidence type="ECO:0000256" key="6">
    <source>
        <dbReference type="ARBA" id="ARBA00022798"/>
    </source>
</evidence>